<reference evidence="3 4" key="1">
    <citation type="submission" date="2022-11" db="EMBL/GenBank/DDBJ databases">
        <title>Whole genome sequence of Eschrichtius robustus ER-17-0199.</title>
        <authorList>
            <person name="Bruniche-Olsen A."/>
            <person name="Black A.N."/>
            <person name="Fields C.J."/>
            <person name="Walden K."/>
            <person name="Dewoody J.A."/>
        </authorList>
    </citation>
    <scope>NUCLEOTIDE SEQUENCE [LARGE SCALE GENOMIC DNA]</scope>
    <source>
        <strain evidence="3">ER-17-0199</strain>
        <tissue evidence="3">Blubber</tissue>
    </source>
</reference>
<dbReference type="AlphaFoldDB" id="A0AB34GD05"/>
<dbReference type="PROSITE" id="PS01209">
    <property type="entry name" value="LDLRA_1"/>
    <property type="match status" value="1"/>
</dbReference>
<organism evidence="3 4">
    <name type="scientific">Eschrichtius robustus</name>
    <name type="common">California gray whale</name>
    <name type="synonym">Eschrichtius gibbosus</name>
    <dbReference type="NCBI Taxonomy" id="9764"/>
    <lineage>
        <taxon>Eukaryota</taxon>
        <taxon>Metazoa</taxon>
        <taxon>Chordata</taxon>
        <taxon>Craniata</taxon>
        <taxon>Vertebrata</taxon>
        <taxon>Euteleostomi</taxon>
        <taxon>Mammalia</taxon>
        <taxon>Eutheria</taxon>
        <taxon>Laurasiatheria</taxon>
        <taxon>Artiodactyla</taxon>
        <taxon>Whippomorpha</taxon>
        <taxon>Cetacea</taxon>
        <taxon>Mysticeti</taxon>
        <taxon>Eschrichtiidae</taxon>
        <taxon>Eschrichtius</taxon>
    </lineage>
</organism>
<protein>
    <submittedName>
        <fullName evidence="3">Uncharacterized protein</fullName>
    </submittedName>
</protein>
<sequence>MRPEVRNTFLPPVPVVSVRGGLPCSSPPVPSCAPCEASGAPCPHLIQAVAWGPGWGWPLPLHSPSVLAPLSGQCLCHPCPVCSEVQVAPHPQQPLAFGPTELRCNPGQFACRSGAIQCIPLPWQCDGLVTCEDESDEADCPGPSAADCRARAMGGMRGPKRPRLGALRPTASPWVAALVTSRGPPAILLSRAPETGVDATRSLSCGSFARFCSRPLDEGCPQEQRVHSSPGSQLGGCASLFWRNWRIMDEVEAVSTSWRVPTLNSPEPYQHLAHECPQSLWQAGPPSS</sequence>
<dbReference type="CDD" id="cd00112">
    <property type="entry name" value="LDLa"/>
    <property type="match status" value="1"/>
</dbReference>
<keyword evidence="4" id="KW-1185">Reference proteome</keyword>
<dbReference type="Pfam" id="PF00057">
    <property type="entry name" value="Ldl_recept_a"/>
    <property type="match status" value="1"/>
</dbReference>
<evidence type="ECO:0000313" key="3">
    <source>
        <dbReference type="EMBL" id="KAJ8776721.1"/>
    </source>
</evidence>
<accession>A0AB34GD05</accession>
<dbReference type="SUPFAM" id="SSF57424">
    <property type="entry name" value="LDL receptor-like module"/>
    <property type="match status" value="1"/>
</dbReference>
<evidence type="ECO:0000313" key="4">
    <source>
        <dbReference type="Proteomes" id="UP001159641"/>
    </source>
</evidence>
<dbReference type="EMBL" id="JAIQCJ010002358">
    <property type="protein sequence ID" value="KAJ8776721.1"/>
    <property type="molecule type" value="Genomic_DNA"/>
</dbReference>
<feature type="disulfide bond" evidence="2">
    <location>
        <begin position="125"/>
        <end position="140"/>
    </location>
</feature>
<dbReference type="SMART" id="SM00192">
    <property type="entry name" value="LDLa"/>
    <property type="match status" value="1"/>
</dbReference>
<keyword evidence="1 2" id="KW-1015">Disulfide bond</keyword>
<dbReference type="PROSITE" id="PS50068">
    <property type="entry name" value="LDLRA_2"/>
    <property type="match status" value="1"/>
</dbReference>
<dbReference type="Proteomes" id="UP001159641">
    <property type="component" value="Unassembled WGS sequence"/>
</dbReference>
<dbReference type="FunFam" id="4.10.400.10:FF:000115">
    <property type="entry name" value="integral membrane protein DGCR2/IDD isoform X1"/>
    <property type="match status" value="1"/>
</dbReference>
<evidence type="ECO:0000256" key="1">
    <source>
        <dbReference type="ARBA" id="ARBA00023157"/>
    </source>
</evidence>
<name>A0AB34GD05_ESCRO</name>
<dbReference type="InterPro" id="IPR036055">
    <property type="entry name" value="LDL_receptor-like_sf"/>
</dbReference>
<evidence type="ECO:0000256" key="2">
    <source>
        <dbReference type="PROSITE-ProRule" id="PRU00124"/>
    </source>
</evidence>
<gene>
    <name evidence="3" type="ORF">J1605_015310</name>
</gene>
<dbReference type="InterPro" id="IPR023415">
    <property type="entry name" value="LDLR_class-A_CS"/>
</dbReference>
<proteinExistence type="predicted"/>
<comment type="caution">
    <text evidence="2">Lacks conserved residue(s) required for the propagation of feature annotation.</text>
</comment>
<comment type="caution">
    <text evidence="3">The sequence shown here is derived from an EMBL/GenBank/DDBJ whole genome shotgun (WGS) entry which is preliminary data.</text>
</comment>
<dbReference type="Gene3D" id="4.10.400.10">
    <property type="entry name" value="Low-density Lipoprotein Receptor"/>
    <property type="match status" value="1"/>
</dbReference>
<dbReference type="InterPro" id="IPR002172">
    <property type="entry name" value="LDrepeatLR_classA_rpt"/>
</dbReference>